<proteinExistence type="predicted"/>
<protein>
    <submittedName>
        <fullName evidence="1">Uncharacterized protein</fullName>
    </submittedName>
</protein>
<comment type="caution">
    <text evidence="1">The sequence shown here is derived from an EMBL/GenBank/DDBJ whole genome shotgun (WGS) entry which is preliminary data.</text>
</comment>
<evidence type="ECO:0000313" key="1">
    <source>
        <dbReference type="EMBL" id="PXA04635.1"/>
    </source>
</evidence>
<dbReference type="InParanoid" id="A0A317ZG92"/>
<sequence length="139" mass="15739">MRWYTSYTLLPHPHVIEATDRGKCISLFVLMSKVSAVLKLKMRKGVWWLDNDYDESESGAILPAHASCYGVGLRTSASHQQMHALSNPLMLPRQQLPKLSKYNASLLIQETLIAQHHDEIAALIESVPNPQHKRLKRTA</sequence>
<dbReference type="EMBL" id="QHJQ01000003">
    <property type="protein sequence ID" value="PXA04635.1"/>
    <property type="molecule type" value="Genomic_DNA"/>
</dbReference>
<organism evidence="1 2">
    <name type="scientific">Coraliomargarita sinensis</name>
    <dbReference type="NCBI Taxonomy" id="2174842"/>
    <lineage>
        <taxon>Bacteria</taxon>
        <taxon>Pseudomonadati</taxon>
        <taxon>Verrucomicrobiota</taxon>
        <taxon>Opitutia</taxon>
        <taxon>Puniceicoccales</taxon>
        <taxon>Coraliomargaritaceae</taxon>
        <taxon>Coraliomargarita</taxon>
    </lineage>
</organism>
<accession>A0A317ZG92</accession>
<keyword evidence="2" id="KW-1185">Reference proteome</keyword>
<gene>
    <name evidence="1" type="ORF">DDZ13_05535</name>
</gene>
<name>A0A317ZG92_9BACT</name>
<dbReference type="AlphaFoldDB" id="A0A317ZG92"/>
<dbReference type="Proteomes" id="UP000247099">
    <property type="component" value="Unassembled WGS sequence"/>
</dbReference>
<evidence type="ECO:0000313" key="2">
    <source>
        <dbReference type="Proteomes" id="UP000247099"/>
    </source>
</evidence>
<reference evidence="1 2" key="1">
    <citation type="submission" date="2018-05" db="EMBL/GenBank/DDBJ databases">
        <title>Coraliomargarita sinensis sp. nov., isolated from a marine solar saltern.</title>
        <authorList>
            <person name="Zhou L.Y."/>
        </authorList>
    </citation>
    <scope>NUCLEOTIDE SEQUENCE [LARGE SCALE GENOMIC DNA]</scope>
    <source>
        <strain evidence="1 2">WN38</strain>
    </source>
</reference>